<sequence length="253" mass="29568">MNGDEDTEIEIEFNQAEFNQAILSALANVQNCSKRSDGFSRTSIENFRRNYASIFKLLEKKRLKATEPDDWMIWLSEQANNNSNEKVKEIAKTAFNMVMDRTVDYPLGLECWLPKEHKILSNSILESSDSKLTPSGSGNMETAQKPATTVDIANNDFMNMFMQWSLQNKNFRLETLKIQVKMLRYGLNDLNYKHLDGQMKPERFNYSKIKENHIRNFKKDRTGDIQCDFYGAKQRPDETVEKFSNRLIRYTNE</sequence>
<name>A0A3M7QP22_BRAPC</name>
<reference evidence="1 2" key="1">
    <citation type="journal article" date="2018" name="Sci. Rep.">
        <title>Genomic signatures of local adaptation to the degree of environmental predictability in rotifers.</title>
        <authorList>
            <person name="Franch-Gras L."/>
            <person name="Hahn C."/>
            <person name="Garcia-Roger E.M."/>
            <person name="Carmona M.J."/>
            <person name="Serra M."/>
            <person name="Gomez A."/>
        </authorList>
    </citation>
    <scope>NUCLEOTIDE SEQUENCE [LARGE SCALE GENOMIC DNA]</scope>
    <source>
        <strain evidence="1">HYR1</strain>
    </source>
</reference>
<comment type="caution">
    <text evidence="1">The sequence shown here is derived from an EMBL/GenBank/DDBJ whole genome shotgun (WGS) entry which is preliminary data.</text>
</comment>
<proteinExistence type="predicted"/>
<evidence type="ECO:0000313" key="2">
    <source>
        <dbReference type="Proteomes" id="UP000276133"/>
    </source>
</evidence>
<feature type="non-terminal residue" evidence="1">
    <location>
        <position position="253"/>
    </location>
</feature>
<gene>
    <name evidence="1" type="ORF">BpHYR1_010166</name>
</gene>
<dbReference type="AlphaFoldDB" id="A0A3M7QP22"/>
<accession>A0A3M7QP22</accession>
<dbReference type="EMBL" id="REGN01005525">
    <property type="protein sequence ID" value="RNA13033.1"/>
    <property type="molecule type" value="Genomic_DNA"/>
</dbReference>
<dbReference type="OrthoDB" id="10143459at2759"/>
<keyword evidence="2" id="KW-1185">Reference proteome</keyword>
<evidence type="ECO:0000313" key="1">
    <source>
        <dbReference type="EMBL" id="RNA13033.1"/>
    </source>
</evidence>
<protein>
    <submittedName>
        <fullName evidence="1">Uncharacterized protein</fullName>
    </submittedName>
</protein>
<organism evidence="1 2">
    <name type="scientific">Brachionus plicatilis</name>
    <name type="common">Marine rotifer</name>
    <name type="synonym">Brachionus muelleri</name>
    <dbReference type="NCBI Taxonomy" id="10195"/>
    <lineage>
        <taxon>Eukaryota</taxon>
        <taxon>Metazoa</taxon>
        <taxon>Spiralia</taxon>
        <taxon>Gnathifera</taxon>
        <taxon>Rotifera</taxon>
        <taxon>Eurotatoria</taxon>
        <taxon>Monogononta</taxon>
        <taxon>Pseudotrocha</taxon>
        <taxon>Ploima</taxon>
        <taxon>Brachionidae</taxon>
        <taxon>Brachionus</taxon>
    </lineage>
</organism>
<dbReference type="Proteomes" id="UP000276133">
    <property type="component" value="Unassembled WGS sequence"/>
</dbReference>